<feature type="compositionally biased region" description="Polar residues" evidence="1">
    <location>
        <begin position="1"/>
        <end position="11"/>
    </location>
</feature>
<proteinExistence type="predicted"/>
<gene>
    <name evidence="2" type="ORF">ABM479_00635</name>
</gene>
<evidence type="ECO:0000256" key="1">
    <source>
        <dbReference type="SAM" id="MobiDB-lite"/>
    </source>
</evidence>
<accession>A0AAU7RS64</accession>
<evidence type="ECO:0000313" key="2">
    <source>
        <dbReference type="EMBL" id="XBT93021.1"/>
    </source>
</evidence>
<dbReference type="AlphaFoldDB" id="A0AAU7RS64"/>
<reference evidence="2" key="1">
    <citation type="submission" date="2024-06" db="EMBL/GenBank/DDBJ databases">
        <authorList>
            <person name="Li T."/>
            <person name="Gao R."/>
        </authorList>
    </citation>
    <scope>NUCLEOTIDE SEQUENCE</scope>
    <source>
        <strain evidence="2">ZPR3</strain>
    </source>
</reference>
<name>A0AAU7RS64_9HYPH</name>
<dbReference type="RefSeq" id="WP_349957390.1">
    <property type="nucleotide sequence ID" value="NZ_CP157960.1"/>
</dbReference>
<protein>
    <submittedName>
        <fullName evidence="2">Uncharacterized protein</fullName>
    </submittedName>
</protein>
<dbReference type="EMBL" id="CP157960">
    <property type="protein sequence ID" value="XBT93021.1"/>
    <property type="molecule type" value="Genomic_DNA"/>
</dbReference>
<sequence length="119" mass="13586">MAKVNWTNIDPSMQKPFAESKEEEKNYVKFEIDNLAQQINDSKLSDDAMQILISRLKVRGSAPTQANAHPDDYRRKLPADVRDILEKEDRLGADSKREIEDFLNSMYGIGLPSKNIFGD</sequence>
<organism evidence="2">
    <name type="scientific">Rhizobium sp. ZPR3</name>
    <dbReference type="NCBI Taxonomy" id="3158967"/>
    <lineage>
        <taxon>Bacteria</taxon>
        <taxon>Pseudomonadati</taxon>
        <taxon>Pseudomonadota</taxon>
        <taxon>Alphaproteobacteria</taxon>
        <taxon>Hyphomicrobiales</taxon>
        <taxon>Rhizobiaceae</taxon>
        <taxon>Rhizobium/Agrobacterium group</taxon>
        <taxon>Rhizobium</taxon>
    </lineage>
</organism>
<feature type="region of interest" description="Disordered" evidence="1">
    <location>
        <begin position="1"/>
        <end position="20"/>
    </location>
</feature>